<dbReference type="Pfam" id="PF00486">
    <property type="entry name" value="Trans_reg_C"/>
    <property type="match status" value="1"/>
</dbReference>
<comment type="caution">
    <text evidence="6">The sequence shown here is derived from an EMBL/GenBank/DDBJ whole genome shotgun (WGS) entry which is preliminary data.</text>
</comment>
<evidence type="ECO:0000313" key="6">
    <source>
        <dbReference type="EMBL" id="TPV37998.1"/>
    </source>
</evidence>
<dbReference type="SUPFAM" id="SSF46894">
    <property type="entry name" value="C-terminal effector domain of the bipartite response regulators"/>
    <property type="match status" value="1"/>
</dbReference>
<feature type="domain" description="OmpR/PhoB-type" evidence="5">
    <location>
        <begin position="2"/>
        <end position="106"/>
    </location>
</feature>
<dbReference type="PROSITE" id="PS51755">
    <property type="entry name" value="OMPR_PHOB"/>
    <property type="match status" value="1"/>
</dbReference>
<accession>A0A506PXD3</accession>
<reference evidence="6 7" key="1">
    <citation type="submission" date="2019-06" db="EMBL/GenBank/DDBJ databases">
        <title>Taxogenomics and systematics of the genus Pantoea.</title>
        <authorList>
            <person name="Tambong J.T."/>
        </authorList>
    </citation>
    <scope>NUCLEOTIDE SEQUENCE [LARGE SCALE GENOMIC DNA]</scope>
    <source>
        <strain evidence="6 7">LMG 24200</strain>
    </source>
</reference>
<name>A0A506PXD3_9GAMM</name>
<evidence type="ECO:0000256" key="1">
    <source>
        <dbReference type="ARBA" id="ARBA00023125"/>
    </source>
</evidence>
<dbReference type="InterPro" id="IPR036388">
    <property type="entry name" value="WH-like_DNA-bd_sf"/>
</dbReference>
<dbReference type="AlphaFoldDB" id="A0A506PXD3"/>
<feature type="region of interest" description="Disordered" evidence="3">
    <location>
        <begin position="147"/>
        <end position="199"/>
    </location>
</feature>
<keyword evidence="4" id="KW-0812">Transmembrane</keyword>
<proteinExistence type="predicted"/>
<evidence type="ECO:0000313" key="7">
    <source>
        <dbReference type="Proteomes" id="UP000317747"/>
    </source>
</evidence>
<dbReference type="InterPro" id="IPR001867">
    <property type="entry name" value="OmpR/PhoB-type_DNA-bd"/>
</dbReference>
<protein>
    <recommendedName>
        <fullName evidence="5">OmpR/PhoB-type domain-containing protein</fullName>
    </recommendedName>
</protein>
<keyword evidence="4" id="KW-0472">Membrane</keyword>
<dbReference type="CDD" id="cd00383">
    <property type="entry name" value="trans_reg_C"/>
    <property type="match status" value="1"/>
</dbReference>
<dbReference type="SMART" id="SM00862">
    <property type="entry name" value="Trans_reg_C"/>
    <property type="match status" value="1"/>
</dbReference>
<evidence type="ECO:0000256" key="2">
    <source>
        <dbReference type="PROSITE-ProRule" id="PRU01091"/>
    </source>
</evidence>
<feature type="compositionally biased region" description="Basic and acidic residues" evidence="3">
    <location>
        <begin position="181"/>
        <end position="191"/>
    </location>
</feature>
<gene>
    <name evidence="6" type="ORF">FJW01_18485</name>
</gene>
<dbReference type="Gene3D" id="1.10.10.10">
    <property type="entry name" value="Winged helix-like DNA-binding domain superfamily/Winged helix DNA-binding domain"/>
    <property type="match status" value="1"/>
</dbReference>
<dbReference type="GO" id="GO:0003677">
    <property type="term" value="F:DNA binding"/>
    <property type="evidence" value="ECO:0007669"/>
    <property type="project" value="UniProtKB-UniRule"/>
</dbReference>
<dbReference type="RefSeq" id="WP_140917313.1">
    <property type="nucleotide sequence ID" value="NZ_CP071405.1"/>
</dbReference>
<keyword evidence="1 2" id="KW-0238">DNA-binding</keyword>
<dbReference type="Proteomes" id="UP000317747">
    <property type="component" value="Unassembled WGS sequence"/>
</dbReference>
<evidence type="ECO:0000259" key="5">
    <source>
        <dbReference type="PROSITE" id="PS51755"/>
    </source>
</evidence>
<feature type="DNA-binding region" description="OmpR/PhoB-type" evidence="2">
    <location>
        <begin position="2"/>
        <end position="106"/>
    </location>
</feature>
<dbReference type="GO" id="GO:0006355">
    <property type="term" value="P:regulation of DNA-templated transcription"/>
    <property type="evidence" value="ECO:0007669"/>
    <property type="project" value="InterPro"/>
</dbReference>
<dbReference type="EMBL" id="VHJA01000068">
    <property type="protein sequence ID" value="TPV37998.1"/>
    <property type="molecule type" value="Genomic_DNA"/>
</dbReference>
<sequence>MKRIYIIGDNVKFILSEKCLVRLDNDTKVKLRASAAFCLLLLLENHGKLVTHDDLYKFGWERFGMTASLNVLHNTIFYLRKMLNQAGDFDNGIIETIHRRGFIFNLQVSVALTYINMDTPEEEETMQAEEQDQDSDDAEGFLFPAESERAEEQNSDAPRAMAGQANPPETRPAPRQAGETESVKAKSEMKSSSETFSSPGLIHPEGVAINYSASVRTSDTLCGPAVKKRAVTIAWPRYILLLSILLIIACSLILYPAVSPGNYVNTGKLGACEVYQNNRAYDFKNLKMVDYLSRFCKEPRVLYLTNYPYSNKVSAINCREKIALFSDDICYSNYFIYKDTGYYHD</sequence>
<organism evidence="6 7">
    <name type="scientific">Pantoea deleyi</name>
    <dbReference type="NCBI Taxonomy" id="470932"/>
    <lineage>
        <taxon>Bacteria</taxon>
        <taxon>Pseudomonadati</taxon>
        <taxon>Pseudomonadota</taxon>
        <taxon>Gammaproteobacteria</taxon>
        <taxon>Enterobacterales</taxon>
        <taxon>Erwiniaceae</taxon>
        <taxon>Pantoea</taxon>
    </lineage>
</organism>
<evidence type="ECO:0000256" key="4">
    <source>
        <dbReference type="SAM" id="Phobius"/>
    </source>
</evidence>
<dbReference type="InterPro" id="IPR016032">
    <property type="entry name" value="Sig_transdc_resp-reg_C-effctor"/>
</dbReference>
<keyword evidence="4" id="KW-1133">Transmembrane helix</keyword>
<dbReference type="OrthoDB" id="7003224at2"/>
<evidence type="ECO:0000256" key="3">
    <source>
        <dbReference type="SAM" id="MobiDB-lite"/>
    </source>
</evidence>
<keyword evidence="7" id="KW-1185">Reference proteome</keyword>
<dbReference type="GO" id="GO:0000160">
    <property type="term" value="P:phosphorelay signal transduction system"/>
    <property type="evidence" value="ECO:0007669"/>
    <property type="project" value="InterPro"/>
</dbReference>
<feature type="transmembrane region" description="Helical" evidence="4">
    <location>
        <begin position="238"/>
        <end position="258"/>
    </location>
</feature>